<dbReference type="Proteomes" id="UP000254794">
    <property type="component" value="Unassembled WGS sequence"/>
</dbReference>
<dbReference type="GO" id="GO:0016740">
    <property type="term" value="F:transferase activity"/>
    <property type="evidence" value="ECO:0007669"/>
    <property type="project" value="UniProtKB-KW"/>
</dbReference>
<dbReference type="PANTHER" id="PTHR47738">
    <property type="entry name" value="PTS SYSTEM FRUCTOSE-LIKE EIIA COMPONENT-RELATED"/>
    <property type="match status" value="1"/>
</dbReference>
<dbReference type="Pfam" id="PF00359">
    <property type="entry name" value="PTS_EIIA_2"/>
    <property type="match status" value="1"/>
</dbReference>
<dbReference type="PROSITE" id="PS51094">
    <property type="entry name" value="PTS_EIIA_TYPE_2"/>
    <property type="match status" value="1"/>
</dbReference>
<dbReference type="InterPro" id="IPR002178">
    <property type="entry name" value="PTS_EIIA_type-2_dom"/>
</dbReference>
<evidence type="ECO:0000313" key="2">
    <source>
        <dbReference type="EMBL" id="STX50523.1"/>
    </source>
</evidence>
<dbReference type="InterPro" id="IPR016152">
    <property type="entry name" value="PTrfase/Anion_transptr"/>
</dbReference>
<feature type="domain" description="PTS EIIA type-2" evidence="1">
    <location>
        <begin position="5"/>
        <end position="149"/>
    </location>
</feature>
<name>A0A378JJM9_9GAMM</name>
<dbReference type="PANTHER" id="PTHR47738:SF1">
    <property type="entry name" value="NITROGEN REGULATORY PROTEIN"/>
    <property type="match status" value="1"/>
</dbReference>
<dbReference type="SUPFAM" id="SSF55804">
    <property type="entry name" value="Phoshotransferase/anion transport protein"/>
    <property type="match status" value="1"/>
</dbReference>
<keyword evidence="2" id="KW-0808">Transferase</keyword>
<dbReference type="AlphaFoldDB" id="A0A378JJM9"/>
<sequence>MNLGYFITPQNVYIDLTSQSKTAVFHKISELFTTTMPELNFNELFDAFWQRELLGSTAIGHGIIIPHIRIPAINQPKACLIKLVNPVDFGAEDKQPADLVVSLIVPPNQEEHHLTILAAIIKQFSDPSFRNACRKANNAESLYALVVNGTLETQAS</sequence>
<dbReference type="OrthoDB" id="95460at2"/>
<evidence type="ECO:0000313" key="3">
    <source>
        <dbReference type="Proteomes" id="UP000254794"/>
    </source>
</evidence>
<dbReference type="EMBL" id="UGOD01000001">
    <property type="protein sequence ID" value="STX50523.1"/>
    <property type="molecule type" value="Genomic_DNA"/>
</dbReference>
<dbReference type="EC" id="2.7.1.-" evidence="2"/>
<gene>
    <name evidence="2" type="primary">ptsN</name>
    <name evidence="2" type="ORF">NCTC13316_00605</name>
</gene>
<keyword evidence="3" id="KW-1185">Reference proteome</keyword>
<organism evidence="2 3">
    <name type="scientific">Legionella busanensis</name>
    <dbReference type="NCBI Taxonomy" id="190655"/>
    <lineage>
        <taxon>Bacteria</taxon>
        <taxon>Pseudomonadati</taxon>
        <taxon>Pseudomonadota</taxon>
        <taxon>Gammaproteobacteria</taxon>
        <taxon>Legionellales</taxon>
        <taxon>Legionellaceae</taxon>
        <taxon>Legionella</taxon>
    </lineage>
</organism>
<dbReference type="Gene3D" id="3.40.930.10">
    <property type="entry name" value="Mannitol-specific EII, Chain A"/>
    <property type="match status" value="1"/>
</dbReference>
<dbReference type="GO" id="GO:0030295">
    <property type="term" value="F:protein kinase activator activity"/>
    <property type="evidence" value="ECO:0007669"/>
    <property type="project" value="TreeGrafter"/>
</dbReference>
<evidence type="ECO:0000259" key="1">
    <source>
        <dbReference type="PROSITE" id="PS51094"/>
    </source>
</evidence>
<dbReference type="RefSeq" id="WP_115330235.1">
    <property type="nucleotide sequence ID" value="NZ_CAAAHP010000004.1"/>
</dbReference>
<protein>
    <submittedName>
        <fullName evidence="2">Nitrogen regulatory protein</fullName>
        <ecNumber evidence="2">2.7.1.-</ecNumber>
    </submittedName>
</protein>
<accession>A0A378JJM9</accession>
<proteinExistence type="predicted"/>
<dbReference type="InterPro" id="IPR051541">
    <property type="entry name" value="PTS_SugarTrans_NitroReg"/>
</dbReference>
<reference evidence="2 3" key="1">
    <citation type="submission" date="2018-06" db="EMBL/GenBank/DDBJ databases">
        <authorList>
            <consortium name="Pathogen Informatics"/>
            <person name="Doyle S."/>
        </authorList>
    </citation>
    <scope>NUCLEOTIDE SEQUENCE [LARGE SCALE GENOMIC DNA]</scope>
    <source>
        <strain evidence="2 3">NCTC13316</strain>
    </source>
</reference>